<comment type="caution">
    <text evidence="2">The sequence shown here is derived from an EMBL/GenBank/DDBJ whole genome shotgun (WGS) entry which is preliminary data.</text>
</comment>
<dbReference type="InterPro" id="IPR028255">
    <property type="entry name" value="CENP-T"/>
</dbReference>
<feature type="compositionally biased region" description="Basic and acidic residues" evidence="1">
    <location>
        <begin position="387"/>
        <end position="404"/>
    </location>
</feature>
<protein>
    <recommendedName>
        <fullName evidence="4">Centromere protein T</fullName>
    </recommendedName>
</protein>
<feature type="compositionally biased region" description="Acidic residues" evidence="1">
    <location>
        <begin position="490"/>
        <end position="503"/>
    </location>
</feature>
<feature type="compositionally biased region" description="Acidic residues" evidence="1">
    <location>
        <begin position="192"/>
        <end position="202"/>
    </location>
</feature>
<organism evidence="2 3">
    <name type="scientific">Characodon lateralis</name>
    <dbReference type="NCBI Taxonomy" id="208331"/>
    <lineage>
        <taxon>Eukaryota</taxon>
        <taxon>Metazoa</taxon>
        <taxon>Chordata</taxon>
        <taxon>Craniata</taxon>
        <taxon>Vertebrata</taxon>
        <taxon>Euteleostomi</taxon>
        <taxon>Actinopterygii</taxon>
        <taxon>Neopterygii</taxon>
        <taxon>Teleostei</taxon>
        <taxon>Neoteleostei</taxon>
        <taxon>Acanthomorphata</taxon>
        <taxon>Ovalentaria</taxon>
        <taxon>Atherinomorphae</taxon>
        <taxon>Cyprinodontiformes</taxon>
        <taxon>Goodeidae</taxon>
        <taxon>Characodon</taxon>
    </lineage>
</organism>
<feature type="region of interest" description="Disordered" evidence="1">
    <location>
        <begin position="183"/>
        <end position="208"/>
    </location>
</feature>
<dbReference type="PANTHER" id="PTHR46904">
    <property type="entry name" value="CENTROMERE PROTEIN T"/>
    <property type="match status" value="1"/>
</dbReference>
<dbReference type="EMBL" id="JAHUTJ010077989">
    <property type="protein sequence ID" value="MED6295237.1"/>
    <property type="molecule type" value="Genomic_DNA"/>
</dbReference>
<feature type="non-terminal residue" evidence="2">
    <location>
        <position position="815"/>
    </location>
</feature>
<feature type="compositionally biased region" description="Basic and acidic residues" evidence="1">
    <location>
        <begin position="330"/>
        <end position="345"/>
    </location>
</feature>
<feature type="compositionally biased region" description="Acidic residues" evidence="1">
    <location>
        <begin position="561"/>
        <end position="588"/>
    </location>
</feature>
<evidence type="ECO:0000256" key="1">
    <source>
        <dbReference type="SAM" id="MobiDB-lite"/>
    </source>
</evidence>
<dbReference type="Proteomes" id="UP001352852">
    <property type="component" value="Unassembled WGS sequence"/>
</dbReference>
<feature type="compositionally biased region" description="Acidic residues" evidence="1">
    <location>
        <begin position="456"/>
        <end position="470"/>
    </location>
</feature>
<proteinExistence type="predicted"/>
<feature type="region of interest" description="Disordered" evidence="1">
    <location>
        <begin position="615"/>
        <end position="784"/>
    </location>
</feature>
<keyword evidence="3" id="KW-1185">Reference proteome</keyword>
<feature type="compositionally biased region" description="Polar residues" evidence="1">
    <location>
        <begin position="623"/>
        <end position="633"/>
    </location>
</feature>
<feature type="region of interest" description="Disordered" evidence="1">
    <location>
        <begin position="15"/>
        <end position="56"/>
    </location>
</feature>
<gene>
    <name evidence="2" type="ORF">CHARACLAT_029578</name>
</gene>
<sequence length="815" mass="90250">MDPTEDLSVRILLKNILSTEPPRTPLSRSASQEPSGSGLRRSSRFRRKDAEPQTPQIILRRSLRHNLHESITRKIPPATKRRTASVLLRRQTASTSMVFNDEETPRHLLRNILQTEPLKSPVVHEKVPPEDLQPPSADNAVNRTRSSIELSGHDLFDITMGNVVSAKKGLSRKRPHRSLNVSAFEKRLKDEQDAEEKSEDSIGDLSSLSLSSSTSLTLKTPFVDVRSEKRGFQRHVSRHRKFTEEFNAALNKQQMGDVSGPRLQEQNLGEDTHFEGITLGLSEPDITVDIMNCHTALYDQEDAITSNFSIIATQDKPTVMASQLHMQEIKEQEEEHSKMQREKPEAVLFSEDDAVTDPENDGVSDSRGKKDVDKTKPGDTEADDQPDDHQDSAASLKSKEKEDAVASQTFDLDVRVESEEPEAQTEEEAGADSQSEQDEATVGPQEEDEGVNRSETEEEVAADSQSEQDEAAVGPQNEDEGSVSSRTGDEDMEQSQTEEEGDLPETTKAAADSQPEDSVAASQSEEEKIAAASQTEDEGGSESQAAKLTVNKSQGNVVEEFQAEEDAADCQTDEDHNEDEKDQEEEWGSEVLERNVGHISRRAYRSEGGLLLPVIKARKDPTDTTTAGSSYTKSKGHSALGLNASLEIRNQSQTGKPDWTKPPFQDHEDDAWLENDPAGRKNTSFDLLQVSREAQVCGQQSDIPPEEAPAANAAEQEEEGDEDNDYEEFSSKTPAFVREKRNFTSDPQPSPSVIKKVQASSTSEALSTPKPKQVSRRKPRLSRKEAVLPKTYLMGVFKHFAKTKVSADVFPVLTE</sequence>
<reference evidence="2 3" key="1">
    <citation type="submission" date="2021-06" db="EMBL/GenBank/DDBJ databases">
        <authorList>
            <person name="Palmer J.M."/>
        </authorList>
    </citation>
    <scope>NUCLEOTIDE SEQUENCE [LARGE SCALE GENOMIC DNA]</scope>
    <source>
        <strain evidence="2 3">CL_MEX2019</strain>
        <tissue evidence="2">Muscle</tissue>
    </source>
</reference>
<feature type="compositionally biased region" description="Acidic residues" evidence="1">
    <location>
        <begin position="715"/>
        <end position="728"/>
    </location>
</feature>
<feature type="compositionally biased region" description="Polar residues" evidence="1">
    <location>
        <begin position="541"/>
        <end position="556"/>
    </location>
</feature>
<evidence type="ECO:0008006" key="4">
    <source>
        <dbReference type="Google" id="ProtNLM"/>
    </source>
</evidence>
<feature type="compositionally biased region" description="Acidic residues" evidence="1">
    <location>
        <begin position="419"/>
        <end position="449"/>
    </location>
</feature>
<name>A0ABU7F7Q4_9TELE</name>
<feature type="compositionally biased region" description="Basic and acidic residues" evidence="1">
    <location>
        <begin position="364"/>
        <end position="379"/>
    </location>
</feature>
<feature type="region of interest" description="Disordered" evidence="1">
    <location>
        <begin position="330"/>
        <end position="596"/>
    </location>
</feature>
<evidence type="ECO:0000313" key="2">
    <source>
        <dbReference type="EMBL" id="MED6295237.1"/>
    </source>
</evidence>
<accession>A0ABU7F7Q4</accession>
<dbReference type="PANTHER" id="PTHR46904:SF1">
    <property type="entry name" value="CENTROMERE PROTEIN T"/>
    <property type="match status" value="1"/>
</dbReference>
<evidence type="ECO:0000313" key="3">
    <source>
        <dbReference type="Proteomes" id="UP001352852"/>
    </source>
</evidence>
<feature type="compositionally biased region" description="Acidic residues" evidence="1">
    <location>
        <begin position="350"/>
        <end position="362"/>
    </location>
</feature>